<dbReference type="PANTHER" id="PTHR24403">
    <property type="entry name" value="ZINC FINGER PROTEIN"/>
    <property type="match status" value="1"/>
</dbReference>
<dbReference type="SUPFAM" id="SSF57667">
    <property type="entry name" value="beta-beta-alpha zinc fingers"/>
    <property type="match status" value="3"/>
</dbReference>
<proteinExistence type="predicted"/>
<dbReference type="SMART" id="SM00355">
    <property type="entry name" value="ZnF_C2H2"/>
    <property type="match status" value="7"/>
</dbReference>
<feature type="compositionally biased region" description="Low complexity" evidence="6">
    <location>
        <begin position="493"/>
        <end position="517"/>
    </location>
</feature>
<dbReference type="PANTHER" id="PTHR24403:SF67">
    <property type="entry name" value="FI01116P-RELATED"/>
    <property type="match status" value="1"/>
</dbReference>
<dbReference type="GO" id="GO:0005634">
    <property type="term" value="C:nucleus"/>
    <property type="evidence" value="ECO:0007669"/>
    <property type="project" value="TreeGrafter"/>
</dbReference>
<evidence type="ECO:0000259" key="7">
    <source>
        <dbReference type="PROSITE" id="PS50157"/>
    </source>
</evidence>
<dbReference type="GO" id="GO:0008270">
    <property type="term" value="F:zinc ion binding"/>
    <property type="evidence" value="ECO:0007669"/>
    <property type="project" value="UniProtKB-KW"/>
</dbReference>
<keyword evidence="4" id="KW-0862">Zinc</keyword>
<keyword evidence="3 5" id="KW-0863">Zinc-finger</keyword>
<dbReference type="InterPro" id="IPR013087">
    <property type="entry name" value="Znf_C2H2_type"/>
</dbReference>
<dbReference type="Gene3D" id="3.30.160.60">
    <property type="entry name" value="Classic Zinc Finger"/>
    <property type="match status" value="5"/>
</dbReference>
<comment type="caution">
    <text evidence="8">The sequence shown here is derived from an EMBL/GenBank/DDBJ whole genome shotgun (WGS) entry which is preliminary data.</text>
</comment>
<dbReference type="EMBL" id="JBAMIC010004070">
    <property type="protein sequence ID" value="KAK7087794.1"/>
    <property type="molecule type" value="Genomic_DNA"/>
</dbReference>
<dbReference type="PROSITE" id="PS50157">
    <property type="entry name" value="ZINC_FINGER_C2H2_2"/>
    <property type="match status" value="4"/>
</dbReference>
<organism evidence="8 9">
    <name type="scientific">Littorina saxatilis</name>
    <dbReference type="NCBI Taxonomy" id="31220"/>
    <lineage>
        <taxon>Eukaryota</taxon>
        <taxon>Metazoa</taxon>
        <taxon>Spiralia</taxon>
        <taxon>Lophotrochozoa</taxon>
        <taxon>Mollusca</taxon>
        <taxon>Gastropoda</taxon>
        <taxon>Caenogastropoda</taxon>
        <taxon>Littorinimorpha</taxon>
        <taxon>Littorinoidea</taxon>
        <taxon>Littorinidae</taxon>
        <taxon>Littorina</taxon>
    </lineage>
</organism>
<dbReference type="InterPro" id="IPR050688">
    <property type="entry name" value="Zinc_finger/UBP_domain"/>
</dbReference>
<keyword evidence="9" id="KW-1185">Reference proteome</keyword>
<feature type="domain" description="C2H2-type" evidence="7">
    <location>
        <begin position="306"/>
        <end position="333"/>
    </location>
</feature>
<reference evidence="8 9" key="1">
    <citation type="submission" date="2024-02" db="EMBL/GenBank/DDBJ databases">
        <title>Chromosome-scale genome assembly of the rough periwinkle Littorina saxatilis.</title>
        <authorList>
            <person name="De Jode A."/>
            <person name="Faria R."/>
            <person name="Formenti G."/>
            <person name="Sims Y."/>
            <person name="Smith T.P."/>
            <person name="Tracey A."/>
            <person name="Wood J.M.D."/>
            <person name="Zagrodzka Z.B."/>
            <person name="Johannesson K."/>
            <person name="Butlin R.K."/>
            <person name="Leder E.H."/>
        </authorList>
    </citation>
    <scope>NUCLEOTIDE SEQUENCE [LARGE SCALE GENOMIC DNA]</scope>
    <source>
        <strain evidence="8">Snail1</strain>
        <tissue evidence="8">Muscle</tissue>
    </source>
</reference>
<feature type="compositionally biased region" description="Polar residues" evidence="6">
    <location>
        <begin position="518"/>
        <end position="532"/>
    </location>
</feature>
<feature type="domain" description="C2H2-type" evidence="7">
    <location>
        <begin position="188"/>
        <end position="216"/>
    </location>
</feature>
<evidence type="ECO:0000256" key="2">
    <source>
        <dbReference type="ARBA" id="ARBA00022737"/>
    </source>
</evidence>
<evidence type="ECO:0000256" key="3">
    <source>
        <dbReference type="ARBA" id="ARBA00022771"/>
    </source>
</evidence>
<protein>
    <recommendedName>
        <fullName evidence="7">C2H2-type domain-containing protein</fullName>
    </recommendedName>
</protein>
<feature type="region of interest" description="Disordered" evidence="6">
    <location>
        <begin position="492"/>
        <end position="532"/>
    </location>
</feature>
<dbReference type="FunFam" id="3.30.160.60:FF:000882">
    <property type="entry name" value="Predicted gene, 21060"/>
    <property type="match status" value="1"/>
</dbReference>
<name>A0AAN9AJ77_9CAEN</name>
<accession>A0AAN9AJ77</accession>
<dbReference type="Proteomes" id="UP001374579">
    <property type="component" value="Unassembled WGS sequence"/>
</dbReference>
<evidence type="ECO:0000313" key="8">
    <source>
        <dbReference type="EMBL" id="KAK7087794.1"/>
    </source>
</evidence>
<feature type="domain" description="C2H2-type" evidence="7">
    <location>
        <begin position="362"/>
        <end position="389"/>
    </location>
</feature>
<dbReference type="Pfam" id="PF00096">
    <property type="entry name" value="zf-C2H2"/>
    <property type="match status" value="1"/>
</dbReference>
<keyword evidence="1" id="KW-0479">Metal-binding</keyword>
<dbReference type="PROSITE" id="PS00028">
    <property type="entry name" value="ZINC_FINGER_C2H2_1"/>
    <property type="match status" value="3"/>
</dbReference>
<feature type="domain" description="C2H2-type" evidence="7">
    <location>
        <begin position="334"/>
        <end position="361"/>
    </location>
</feature>
<sequence>MSEETGAIVVRKDVMDKFHSIMVETKLEANELMEHFFGLYQCCVKLVQPLQRDLGNMTSTLMNIKNEVVDEASEAGTMAEGDNDGDISFMGCSVDQDKLNKAVKEEDKPSSSVGANSLSTTTTFLSSLANLSSQGQLSDPVVAFQSLLSMYRRDDNTTRRKGSSKRIIPTNYNPTPCDTKPEDVLKRVMCSLCQATFDRFTDLLAHHKNTHNSDLTHPLRCRACGRTQTSEAGLVHHQIYVCKMVERPFTCEVCTLKFQTEEMVWVHKCSGDTRKRFACEFCDHYKTESASDLEKHMRIHTGDKCFHCESCGFQTAWKKNLKEHMLKHSGLKPYICDYCGYSTADKHNLRAHRLKHGKEEGFDCSVCGLSFSCYRSLRVHKETHNNTDKPFKCSMCDYRAKYKSVLHLHEVRHNHLKKSACDVCGQMFTYHKEMLDHKATLHPEAVSSHKTTADASVGVGEEQKTLTTLTVLNQPPPPTATPISTQTVAGTQTNTLSMPPSTPTPLQQQQQQQQQQQVTLQPHTSHQHQAPQLQDASLLPQQTLPPQQLQQQQSWKGPMLTRVDSLTQTCGGQGLMVPSSLSGFQVQQPQNVSMQSFGAGVLSPWPGSMGSNVHDFFGARMALGQNPNETLLRQTALGQTAAPTLPHPSSFVACPLPVFPGLGEQLPGGGAR</sequence>
<dbReference type="GO" id="GO:0045944">
    <property type="term" value="P:positive regulation of transcription by RNA polymerase II"/>
    <property type="evidence" value="ECO:0007669"/>
    <property type="project" value="TreeGrafter"/>
</dbReference>
<dbReference type="AlphaFoldDB" id="A0AAN9AJ77"/>
<evidence type="ECO:0000256" key="1">
    <source>
        <dbReference type="ARBA" id="ARBA00022723"/>
    </source>
</evidence>
<evidence type="ECO:0000256" key="5">
    <source>
        <dbReference type="PROSITE-ProRule" id="PRU00042"/>
    </source>
</evidence>
<keyword evidence="2" id="KW-0677">Repeat</keyword>
<dbReference type="InterPro" id="IPR036236">
    <property type="entry name" value="Znf_C2H2_sf"/>
</dbReference>
<evidence type="ECO:0000256" key="4">
    <source>
        <dbReference type="ARBA" id="ARBA00022833"/>
    </source>
</evidence>
<evidence type="ECO:0000256" key="6">
    <source>
        <dbReference type="SAM" id="MobiDB-lite"/>
    </source>
</evidence>
<gene>
    <name evidence="8" type="ORF">V1264_021800</name>
</gene>
<evidence type="ECO:0000313" key="9">
    <source>
        <dbReference type="Proteomes" id="UP001374579"/>
    </source>
</evidence>